<organism evidence="2 3">
    <name type="scientific">Solanum tuberosum</name>
    <name type="common">Potato</name>
    <dbReference type="NCBI Taxonomy" id="4113"/>
    <lineage>
        <taxon>Eukaryota</taxon>
        <taxon>Viridiplantae</taxon>
        <taxon>Streptophyta</taxon>
        <taxon>Embryophyta</taxon>
        <taxon>Tracheophyta</taxon>
        <taxon>Spermatophyta</taxon>
        <taxon>Magnoliopsida</taxon>
        <taxon>eudicotyledons</taxon>
        <taxon>Gunneridae</taxon>
        <taxon>Pentapetalae</taxon>
        <taxon>asterids</taxon>
        <taxon>lamiids</taxon>
        <taxon>Solanales</taxon>
        <taxon>Solanaceae</taxon>
        <taxon>Solanoideae</taxon>
        <taxon>Solaneae</taxon>
        <taxon>Solanum</taxon>
    </lineage>
</organism>
<dbReference type="EMBL" id="JAIVGD010000028">
    <property type="protein sequence ID" value="KAH0738834.1"/>
    <property type="molecule type" value="Genomic_DNA"/>
</dbReference>
<keyword evidence="1" id="KW-0812">Transmembrane</keyword>
<protein>
    <submittedName>
        <fullName evidence="2">Uncharacterized protein</fullName>
    </submittedName>
</protein>
<evidence type="ECO:0000313" key="3">
    <source>
        <dbReference type="Proteomes" id="UP000826656"/>
    </source>
</evidence>
<dbReference type="Proteomes" id="UP000826656">
    <property type="component" value="Unassembled WGS sequence"/>
</dbReference>
<keyword evidence="3" id="KW-1185">Reference proteome</keyword>
<keyword evidence="1" id="KW-0472">Membrane</keyword>
<comment type="caution">
    <text evidence="2">The sequence shown here is derived from an EMBL/GenBank/DDBJ whole genome shotgun (WGS) entry which is preliminary data.</text>
</comment>
<evidence type="ECO:0000256" key="1">
    <source>
        <dbReference type="SAM" id="Phobius"/>
    </source>
</evidence>
<keyword evidence="1" id="KW-1133">Transmembrane helix</keyword>
<evidence type="ECO:0000313" key="2">
    <source>
        <dbReference type="EMBL" id="KAH0738834.1"/>
    </source>
</evidence>
<sequence>MRGGYYKGGSITFFGAASGTTSLIKKNFHHIEPISVASSTLVQISNGLIRRNVDFEQGRATRQDCSTWMMKDDFLKRSSYGDGHVEKRGRAGLYFGLLAFVLDWVAAFLDFSRGRREMQVAGRFLGVCIVCCC</sequence>
<accession>A0ABQ7TVT8</accession>
<name>A0ABQ7TVT8_SOLTU</name>
<gene>
    <name evidence="2" type="ORF">KY290_037539</name>
</gene>
<reference evidence="2 3" key="1">
    <citation type="journal article" date="2021" name="bioRxiv">
        <title>Chromosome-scale and haplotype-resolved genome assembly of a tetraploid potato cultivar.</title>
        <authorList>
            <person name="Sun H."/>
            <person name="Jiao W.-B."/>
            <person name="Krause K."/>
            <person name="Campoy J.A."/>
            <person name="Goel M."/>
            <person name="Folz-Donahue K."/>
            <person name="Kukat C."/>
            <person name="Huettel B."/>
            <person name="Schneeberger K."/>
        </authorList>
    </citation>
    <scope>NUCLEOTIDE SEQUENCE [LARGE SCALE GENOMIC DNA]</scope>
    <source>
        <strain evidence="2">SolTubOtavaFocal</strain>
        <tissue evidence="2">Leaves</tissue>
    </source>
</reference>
<proteinExistence type="predicted"/>
<feature type="transmembrane region" description="Helical" evidence="1">
    <location>
        <begin position="91"/>
        <end position="109"/>
    </location>
</feature>